<reference evidence="2" key="1">
    <citation type="submission" date="2023-03" db="EMBL/GenBank/DDBJ databases">
        <title>Massive genome expansion in bonnet fungi (Mycena s.s.) driven by repeated elements and novel gene families across ecological guilds.</title>
        <authorList>
            <consortium name="Lawrence Berkeley National Laboratory"/>
            <person name="Harder C.B."/>
            <person name="Miyauchi S."/>
            <person name="Viragh M."/>
            <person name="Kuo A."/>
            <person name="Thoen E."/>
            <person name="Andreopoulos B."/>
            <person name="Lu D."/>
            <person name="Skrede I."/>
            <person name="Drula E."/>
            <person name="Henrissat B."/>
            <person name="Morin E."/>
            <person name="Kohler A."/>
            <person name="Barry K."/>
            <person name="LaButti K."/>
            <person name="Morin E."/>
            <person name="Salamov A."/>
            <person name="Lipzen A."/>
            <person name="Mereny Z."/>
            <person name="Hegedus B."/>
            <person name="Baldrian P."/>
            <person name="Stursova M."/>
            <person name="Weitz H."/>
            <person name="Taylor A."/>
            <person name="Grigoriev I.V."/>
            <person name="Nagy L.G."/>
            <person name="Martin F."/>
            <person name="Kauserud H."/>
        </authorList>
    </citation>
    <scope>NUCLEOTIDE SEQUENCE</scope>
    <source>
        <strain evidence="2">CBHHK002</strain>
    </source>
</reference>
<sequence>MAFLTNSALKSLPPAWRRPFFAFLGGICVLIIFSLNLIHNRLAQVPTSFTNAHPSVPEFSDSLRLVTVDLDSWMPLSFSTCLFGMPAYYAPCAAQKLENVEYAEELVYPDFQIRKPYFAQEEHHTKWCTFTQTAGDFDQASLHLGWMQYKG</sequence>
<keyword evidence="1" id="KW-0472">Membrane</keyword>
<evidence type="ECO:0000256" key="1">
    <source>
        <dbReference type="SAM" id="Phobius"/>
    </source>
</evidence>
<evidence type="ECO:0000313" key="3">
    <source>
        <dbReference type="Proteomes" id="UP001218218"/>
    </source>
</evidence>
<keyword evidence="1" id="KW-0812">Transmembrane</keyword>
<keyword evidence="3" id="KW-1185">Reference proteome</keyword>
<feature type="transmembrane region" description="Helical" evidence="1">
    <location>
        <begin position="20"/>
        <end position="38"/>
    </location>
</feature>
<dbReference type="EMBL" id="JARIHO010000002">
    <property type="protein sequence ID" value="KAJ7366260.1"/>
    <property type="molecule type" value="Genomic_DNA"/>
</dbReference>
<proteinExistence type="predicted"/>
<gene>
    <name evidence="2" type="ORF">DFH08DRAFT_797260</name>
</gene>
<evidence type="ECO:0000313" key="2">
    <source>
        <dbReference type="EMBL" id="KAJ7366260.1"/>
    </source>
</evidence>
<comment type="caution">
    <text evidence="2">The sequence shown here is derived from an EMBL/GenBank/DDBJ whole genome shotgun (WGS) entry which is preliminary data.</text>
</comment>
<dbReference type="AlphaFoldDB" id="A0AAD7F537"/>
<keyword evidence="1" id="KW-1133">Transmembrane helix</keyword>
<accession>A0AAD7F537</accession>
<protein>
    <submittedName>
        <fullName evidence="2">Uncharacterized protein</fullName>
    </submittedName>
</protein>
<name>A0AAD7F537_9AGAR</name>
<organism evidence="2 3">
    <name type="scientific">Mycena albidolilacea</name>
    <dbReference type="NCBI Taxonomy" id="1033008"/>
    <lineage>
        <taxon>Eukaryota</taxon>
        <taxon>Fungi</taxon>
        <taxon>Dikarya</taxon>
        <taxon>Basidiomycota</taxon>
        <taxon>Agaricomycotina</taxon>
        <taxon>Agaricomycetes</taxon>
        <taxon>Agaricomycetidae</taxon>
        <taxon>Agaricales</taxon>
        <taxon>Marasmiineae</taxon>
        <taxon>Mycenaceae</taxon>
        <taxon>Mycena</taxon>
    </lineage>
</organism>
<dbReference type="Proteomes" id="UP001218218">
    <property type="component" value="Unassembled WGS sequence"/>
</dbReference>